<proteinExistence type="predicted"/>
<dbReference type="EMBL" id="MU118091">
    <property type="protein sequence ID" value="KAF9645430.1"/>
    <property type="molecule type" value="Genomic_DNA"/>
</dbReference>
<name>A0ACB6Z6X4_THEGA</name>
<evidence type="ECO:0000313" key="2">
    <source>
        <dbReference type="Proteomes" id="UP000886501"/>
    </source>
</evidence>
<protein>
    <submittedName>
        <fullName evidence="1">Kinase-like protein</fullName>
    </submittedName>
</protein>
<reference evidence="1" key="1">
    <citation type="submission" date="2019-10" db="EMBL/GenBank/DDBJ databases">
        <authorList>
            <consortium name="DOE Joint Genome Institute"/>
            <person name="Kuo A."/>
            <person name="Miyauchi S."/>
            <person name="Kiss E."/>
            <person name="Drula E."/>
            <person name="Kohler A."/>
            <person name="Sanchez-Garcia M."/>
            <person name="Andreopoulos B."/>
            <person name="Barry K.W."/>
            <person name="Bonito G."/>
            <person name="Buee M."/>
            <person name="Carver A."/>
            <person name="Chen C."/>
            <person name="Cichocki N."/>
            <person name="Clum A."/>
            <person name="Culley D."/>
            <person name="Crous P.W."/>
            <person name="Fauchery L."/>
            <person name="Girlanda M."/>
            <person name="Hayes R."/>
            <person name="Keri Z."/>
            <person name="Labutti K."/>
            <person name="Lipzen A."/>
            <person name="Lombard V."/>
            <person name="Magnuson J."/>
            <person name="Maillard F."/>
            <person name="Morin E."/>
            <person name="Murat C."/>
            <person name="Nolan M."/>
            <person name="Ohm R."/>
            <person name="Pangilinan J."/>
            <person name="Pereira M."/>
            <person name="Perotto S."/>
            <person name="Peter M."/>
            <person name="Riley R."/>
            <person name="Sitrit Y."/>
            <person name="Stielow B."/>
            <person name="Szollosi G."/>
            <person name="Zifcakova L."/>
            <person name="Stursova M."/>
            <person name="Spatafora J.W."/>
            <person name="Tedersoo L."/>
            <person name="Vaario L.-M."/>
            <person name="Yamada A."/>
            <person name="Yan M."/>
            <person name="Wang P."/>
            <person name="Xu J."/>
            <person name="Bruns T."/>
            <person name="Baldrian P."/>
            <person name="Vilgalys R."/>
            <person name="Henrissat B."/>
            <person name="Grigoriev I.V."/>
            <person name="Hibbett D."/>
            <person name="Nagy L.G."/>
            <person name="Martin F.M."/>
        </authorList>
    </citation>
    <scope>NUCLEOTIDE SEQUENCE</scope>
    <source>
        <strain evidence="1">P2</strain>
    </source>
</reference>
<organism evidence="1 2">
    <name type="scientific">Thelephora ganbajun</name>
    <name type="common">Ganba fungus</name>
    <dbReference type="NCBI Taxonomy" id="370292"/>
    <lineage>
        <taxon>Eukaryota</taxon>
        <taxon>Fungi</taxon>
        <taxon>Dikarya</taxon>
        <taxon>Basidiomycota</taxon>
        <taxon>Agaricomycotina</taxon>
        <taxon>Agaricomycetes</taxon>
        <taxon>Thelephorales</taxon>
        <taxon>Thelephoraceae</taxon>
        <taxon>Thelephora</taxon>
    </lineage>
</organism>
<comment type="caution">
    <text evidence="1">The sequence shown here is derived from an EMBL/GenBank/DDBJ whole genome shotgun (WGS) entry which is preliminary data.</text>
</comment>
<evidence type="ECO:0000313" key="1">
    <source>
        <dbReference type="EMBL" id="KAF9645430.1"/>
    </source>
</evidence>
<keyword evidence="2" id="KW-1185">Reference proteome</keyword>
<accession>A0ACB6Z6X4</accession>
<gene>
    <name evidence="1" type="ORF">BDM02DRAFT_3120272</name>
</gene>
<reference evidence="1" key="2">
    <citation type="journal article" date="2020" name="Nat. Commun.">
        <title>Large-scale genome sequencing of mycorrhizal fungi provides insights into the early evolution of symbiotic traits.</title>
        <authorList>
            <person name="Miyauchi S."/>
            <person name="Kiss E."/>
            <person name="Kuo A."/>
            <person name="Drula E."/>
            <person name="Kohler A."/>
            <person name="Sanchez-Garcia M."/>
            <person name="Morin E."/>
            <person name="Andreopoulos B."/>
            <person name="Barry K.W."/>
            <person name="Bonito G."/>
            <person name="Buee M."/>
            <person name="Carver A."/>
            <person name="Chen C."/>
            <person name="Cichocki N."/>
            <person name="Clum A."/>
            <person name="Culley D."/>
            <person name="Crous P.W."/>
            <person name="Fauchery L."/>
            <person name="Girlanda M."/>
            <person name="Hayes R.D."/>
            <person name="Keri Z."/>
            <person name="LaButti K."/>
            <person name="Lipzen A."/>
            <person name="Lombard V."/>
            <person name="Magnuson J."/>
            <person name="Maillard F."/>
            <person name="Murat C."/>
            <person name="Nolan M."/>
            <person name="Ohm R.A."/>
            <person name="Pangilinan J."/>
            <person name="Pereira M.F."/>
            <person name="Perotto S."/>
            <person name="Peter M."/>
            <person name="Pfister S."/>
            <person name="Riley R."/>
            <person name="Sitrit Y."/>
            <person name="Stielow J.B."/>
            <person name="Szollosi G."/>
            <person name="Zifcakova L."/>
            <person name="Stursova M."/>
            <person name="Spatafora J.W."/>
            <person name="Tedersoo L."/>
            <person name="Vaario L.M."/>
            <person name="Yamada A."/>
            <person name="Yan M."/>
            <person name="Wang P."/>
            <person name="Xu J."/>
            <person name="Bruns T."/>
            <person name="Baldrian P."/>
            <person name="Vilgalys R."/>
            <person name="Dunand C."/>
            <person name="Henrissat B."/>
            <person name="Grigoriev I.V."/>
            <person name="Hibbett D."/>
            <person name="Nagy L.G."/>
            <person name="Martin F.M."/>
        </authorList>
    </citation>
    <scope>NUCLEOTIDE SEQUENCE</scope>
    <source>
        <strain evidence="1">P2</strain>
    </source>
</reference>
<sequence>MALPTDPALQQIAQLDRNSPNFQDQLDNALHGQGYLQCVPNINNNDSTWLVNYLDEVLGGLDPTGPASRKCLRELGTICGTRAILPASYILPPERLTVTPDPFDWGGFGNVHMGTLDDLAVCVKRAQVFAQDDPQAAARIFCKEAVMWKYLQHANILPLRGVTMDPLQLVSNWMPDGNLSNYIRDNPNADRLGLLSNVAEGLKYLHACNVVHGDLKGPNVLVDDSVRARIADFGISIVTRNLNSIRPPTTQNSCTPRYAAPEVLDGENPSKKSDIFSFAMVMIEVFTSAVPFRDKAPLAAAGAIIRGERPPRPAHPAFTDNLWALTQQCWDEDPNLRPDIQGVLQTLP</sequence>
<dbReference type="Proteomes" id="UP000886501">
    <property type="component" value="Unassembled WGS sequence"/>
</dbReference>